<keyword evidence="2" id="KW-0732">Signal</keyword>
<proteinExistence type="predicted"/>
<dbReference type="EMBL" id="NJGU01000014">
    <property type="protein sequence ID" value="OWY26912.1"/>
    <property type="molecule type" value="Genomic_DNA"/>
</dbReference>
<evidence type="ECO:0000313" key="5">
    <source>
        <dbReference type="Proteomes" id="UP000197596"/>
    </source>
</evidence>
<feature type="chain" id="PRO_5013009849" description="Bacteriophage N4 adsorption protein A C-terminal domain-containing protein" evidence="2">
    <location>
        <begin position="36"/>
        <end position="862"/>
    </location>
</feature>
<dbReference type="InterPro" id="IPR011990">
    <property type="entry name" value="TPR-like_helical_dom_sf"/>
</dbReference>
<evidence type="ECO:0000256" key="1">
    <source>
        <dbReference type="SAM" id="MobiDB-lite"/>
    </source>
</evidence>
<organism evidence="4 5">
    <name type="scientific">Herbaspirillum robiniae</name>
    <dbReference type="NCBI Taxonomy" id="2014887"/>
    <lineage>
        <taxon>Bacteria</taxon>
        <taxon>Pseudomonadati</taxon>
        <taxon>Pseudomonadota</taxon>
        <taxon>Betaproteobacteria</taxon>
        <taxon>Burkholderiales</taxon>
        <taxon>Oxalobacteraceae</taxon>
        <taxon>Herbaspirillum</taxon>
    </lineage>
</organism>
<accession>A0A246WKT4</accession>
<evidence type="ECO:0000313" key="4">
    <source>
        <dbReference type="EMBL" id="OWY26912.1"/>
    </source>
</evidence>
<comment type="caution">
    <text evidence="4">The sequence shown here is derived from an EMBL/GenBank/DDBJ whole genome shotgun (WGS) entry which is preliminary data.</text>
</comment>
<dbReference type="InterPro" id="IPR025137">
    <property type="entry name" value="NfrA_C"/>
</dbReference>
<sequence length="862" mass="94083">MRKNRPSSALCLPLPHRCALALLLASAFSAGAAQAQTEVIPLPLSGPAYKLAQDAYQAAARGDFRHAQAQLHEAIRLRPDSMELRRQLRQTRDLERNGAAMRSAVRDAGYNDATAAYRAYNARRYDEAIALARRAVEKSPRNNAYWLLLGNALIETHAYDDAETALAQGVDNVRDAGPLRRRQIELRREMAAVQAAAVFRAQQDRDPAAELAAAQRAVEYAPQEMSYRLMLAIALLRNERLQDAEAAADEARARDEWQAGPLLLRAYARLRLGRGEAAQSDFSRARELARPDEQLNVRLLQADAELALHRPQRALDALADIDEAATTDQARAAQLRQTRQQAKQDLARYRRASLSLAADEAIPLSARDFPVPALDCNPSGADAANGCRVVPGALPRDAGYDKALLAYQAMERKDYGAAADGARDAIALAPQNMDYRLLLLNALVSAQRLPEAEQAATDALKQGTAQDGALLAQRGGIRERLGNAAGVRQDYADALAQGGLPLDTEIDLLARTGHQAEARAKFLAGRDAGALDDLDDLQMAYLASRAGENGAAQQSFGKADAAGKLPDSALEDAAYTAVHNRDESSALDWFKRSVDAADEGRVDKTAQQGFDTRRSISTIDREFGFIASLSRSGGGPSAGNSGRPGASSRDSTWQTGAEAYWRPFGYMDGRTFEVFGRVFQTLDDKSGGATGPQTAQATIGARWKPFASQNIVVSLGRLVPLGSQSTSDWLAQLAYSDGIGTDLRVDRPSWWTTQWYGEVGRYVQNPQTYGLASVQAGRSFRLDNVSRNLVVFPHLTLNGDYNSLNGNKTAFGFGPGVNVRYWFREDRYHAPRSYLDLSLQYRVRMGGDDRAKGFFLTTTLSY</sequence>
<feature type="domain" description="Bacteriophage N4 adsorption protein A C-terminal" evidence="3">
    <location>
        <begin position="687"/>
        <end position="856"/>
    </location>
</feature>
<evidence type="ECO:0000259" key="3">
    <source>
        <dbReference type="Pfam" id="PF13283"/>
    </source>
</evidence>
<dbReference type="SUPFAM" id="SSF48452">
    <property type="entry name" value="TPR-like"/>
    <property type="match status" value="1"/>
</dbReference>
<dbReference type="Pfam" id="PF14559">
    <property type="entry name" value="TPR_19"/>
    <property type="match status" value="1"/>
</dbReference>
<dbReference type="AlphaFoldDB" id="A0A246WKT4"/>
<reference evidence="4 5" key="1">
    <citation type="submission" date="2017-06" db="EMBL/GenBank/DDBJ databases">
        <title>Herbaspirillum phytohormonus sp. nov., isolated from the root nodule of Robinia pseudoacacia in lead-zinc mine.</title>
        <authorList>
            <person name="Fan M."/>
            <person name="Lin Y."/>
        </authorList>
    </citation>
    <scope>NUCLEOTIDE SEQUENCE [LARGE SCALE GENOMIC DNA]</scope>
    <source>
        <strain evidence="4 5">HZ10</strain>
    </source>
</reference>
<feature type="region of interest" description="Disordered" evidence="1">
    <location>
        <begin position="630"/>
        <end position="652"/>
    </location>
</feature>
<dbReference type="Proteomes" id="UP000197596">
    <property type="component" value="Unassembled WGS sequence"/>
</dbReference>
<evidence type="ECO:0000256" key="2">
    <source>
        <dbReference type="SAM" id="SignalP"/>
    </source>
</evidence>
<feature type="signal peptide" evidence="2">
    <location>
        <begin position="1"/>
        <end position="35"/>
    </location>
</feature>
<dbReference type="RefSeq" id="WP_088752465.1">
    <property type="nucleotide sequence ID" value="NZ_NJGU01000014.1"/>
</dbReference>
<gene>
    <name evidence="4" type="ORF">CEJ42_21375</name>
</gene>
<name>A0A246WKT4_9BURK</name>
<dbReference type="Pfam" id="PF13283">
    <property type="entry name" value="NfrA_C"/>
    <property type="match status" value="1"/>
</dbReference>
<dbReference type="Gene3D" id="1.25.40.10">
    <property type="entry name" value="Tetratricopeptide repeat domain"/>
    <property type="match status" value="3"/>
</dbReference>
<protein>
    <recommendedName>
        <fullName evidence="3">Bacteriophage N4 adsorption protein A C-terminal domain-containing protein</fullName>
    </recommendedName>
</protein>